<dbReference type="InterPro" id="IPR027417">
    <property type="entry name" value="P-loop_NTPase"/>
</dbReference>
<sequence length="1263" mass="143573">MSHQQSYLRFQKFLEERQRSHDRKRDIRQHVLSLTASQVGTGLVSEVLNTRFGANLPNLFPKIRAVDAAGIEKCSAYFMHGTVQESEESSHKGAVKLLSVAPANKPVILMETSFLATTHSWIHSSTEKDPAYACLGYVYDDIAHYFMADYPNRLIRKLNSVETPSEEELARAERLLTRIVDQRISKYNAQPMRAPAMTEGYARRVMVCDQAFADASTIYGKVGEAEFEQMLQAAIDENPDAEILVKTHPDTSWGNGKRTGYYTHLQSSGRVRVLRDPVNPYMLFDQVDTVYVGTSQMGLEALFAGKKVVTFGAPFYAGWGLTDDRQQIQHRQRERSLAEIFHYFYIWYTIYHLPGQKGPAEIEDVLSYIETNRPYPLPPTKAELAAPPKVSVVVPVYGVEKYLEQCINSIQRQTLREIEIIPINDASPDNSQAIIDRLAADDGRIRPVILTKNIQLGMVRNRGIAEARGKYIWFIDSDDWLGNPDMLRQVYEVAEERGLDMARSRKAYEAVFDENDQLLRKRNDYCEDFFQTTVPETNFAESPVILKSRHCWTWLYRTEFLREKNIRFMTPKWEERAFLHQAFVKSRAIGLVATDGPVYRIRQNSISRSTRSEFDYQLMQENFHHTFNSYLEVGAENRNHPLRGHLNYQLSQFVQQVMTGRVYPYYRDMGEDKEAEFLSRLRDEFQRCDFRPDDFVTDIPRLSKDHLLGEAFPLMIAAIRADRVDLLRHAVDLTAVPQKTLYQTLMSEPTSEVIADLQAAVNRFARNERVQISDITPAEGKITKPRVIIHIGATKTGSTYIQHMLEKNRAALLRKGVWFPEVGLFWQPTRPRKQAGHANFTRAAVKKEPALIDHIQRGLELMDGQIHTIVLSSEAFFLHEAAHRLADYFAGHQVEMVVYLRRQDEWANSQYSEFVAGGAVGRVDVPFGEWLEKENVRRRLDYSLLLRKWRDKIGLPNVHVRIFDRSQFVDGDLLSDFADATGLPQLLDLPRPDEKEQNDARLSAAHVELLRQFNMRPFKDRDSYFDFIEEVGTAITDWRRERDLPLPKPWIPSEAEADALMAEYADINKDIAQEYLGRQDGEIFGPRGRIPEPASVHAGEIELIDQIYRRHAAPSADAVQQKRIKSLEDQVADLSAKLRRATEKKPAQAAKKVSPAAGPKKTGSAPTKPPHKPAAQAESAKPVKAPAGKASPPLANGVAVSSGKPGLVAANAIANDTKPKQAKPHNQVKPKAKAPSRPRPLQLRRIGGKLGRIGHRLSRALRA</sequence>
<protein>
    <submittedName>
        <fullName evidence="3">Capsular polysaccharide export protein</fullName>
    </submittedName>
</protein>
<dbReference type="Pfam" id="PF05159">
    <property type="entry name" value="Capsule_synth"/>
    <property type="match status" value="1"/>
</dbReference>
<dbReference type="EMBL" id="FZQB01000014">
    <property type="protein sequence ID" value="SNT76020.1"/>
    <property type="molecule type" value="Genomic_DNA"/>
</dbReference>
<dbReference type="GO" id="GO:0015774">
    <property type="term" value="P:polysaccharide transport"/>
    <property type="evidence" value="ECO:0007669"/>
    <property type="project" value="InterPro"/>
</dbReference>
<evidence type="ECO:0000313" key="4">
    <source>
        <dbReference type="Proteomes" id="UP000198307"/>
    </source>
</evidence>
<evidence type="ECO:0000256" key="1">
    <source>
        <dbReference type="SAM" id="MobiDB-lite"/>
    </source>
</evidence>
<dbReference type="SUPFAM" id="SSF52540">
    <property type="entry name" value="P-loop containing nucleoside triphosphate hydrolases"/>
    <property type="match status" value="1"/>
</dbReference>
<dbReference type="RefSeq" id="WP_089345362.1">
    <property type="nucleotide sequence ID" value="NZ_CP067129.1"/>
</dbReference>
<gene>
    <name evidence="3" type="ORF">SAMN05444959_11473</name>
</gene>
<feature type="region of interest" description="Disordered" evidence="1">
    <location>
        <begin position="1213"/>
        <end position="1240"/>
    </location>
</feature>
<dbReference type="CDD" id="cd00761">
    <property type="entry name" value="Glyco_tranf_GTA_type"/>
    <property type="match status" value="1"/>
</dbReference>
<dbReference type="CDD" id="cd16440">
    <property type="entry name" value="beta_Kdo_transferase_KpsC_1"/>
    <property type="match status" value="1"/>
</dbReference>
<dbReference type="SUPFAM" id="SSF53448">
    <property type="entry name" value="Nucleotide-diphospho-sugar transferases"/>
    <property type="match status" value="1"/>
</dbReference>
<evidence type="ECO:0000259" key="2">
    <source>
        <dbReference type="Pfam" id="PF00535"/>
    </source>
</evidence>
<feature type="region of interest" description="Disordered" evidence="1">
    <location>
        <begin position="1138"/>
        <end position="1198"/>
    </location>
</feature>
<dbReference type="GO" id="GO:0000271">
    <property type="term" value="P:polysaccharide biosynthetic process"/>
    <property type="evidence" value="ECO:0007669"/>
    <property type="project" value="InterPro"/>
</dbReference>
<dbReference type="InterPro" id="IPR007833">
    <property type="entry name" value="Capsule_polysaccharide_synth"/>
</dbReference>
<feature type="compositionally biased region" description="Basic residues" evidence="1">
    <location>
        <begin position="1220"/>
        <end position="1236"/>
    </location>
</feature>
<dbReference type="AlphaFoldDB" id="A0A239Q0R8"/>
<dbReference type="OrthoDB" id="543755at2"/>
<dbReference type="Gene3D" id="3.90.550.10">
    <property type="entry name" value="Spore Coat Polysaccharide Biosynthesis Protein SpsA, Chain A"/>
    <property type="match status" value="1"/>
</dbReference>
<evidence type="ECO:0000313" key="3">
    <source>
        <dbReference type="EMBL" id="SNT76020.1"/>
    </source>
</evidence>
<proteinExistence type="predicted"/>
<name>A0A239Q0R8_9RHOB</name>
<feature type="domain" description="Glycosyltransferase 2-like" evidence="2">
    <location>
        <begin position="391"/>
        <end position="502"/>
    </location>
</feature>
<reference evidence="3 4" key="1">
    <citation type="submission" date="2017-07" db="EMBL/GenBank/DDBJ databases">
        <authorList>
            <person name="Sun Z.S."/>
            <person name="Albrecht U."/>
            <person name="Echele G."/>
            <person name="Lee C.C."/>
        </authorList>
    </citation>
    <scope>NUCLEOTIDE SEQUENCE [LARGE SCALE GENOMIC DNA]</scope>
    <source>
        <strain evidence="3 4">DSM 14827</strain>
    </source>
</reference>
<dbReference type="InterPro" id="IPR001173">
    <property type="entry name" value="Glyco_trans_2-like"/>
</dbReference>
<dbReference type="Proteomes" id="UP000198307">
    <property type="component" value="Unassembled WGS sequence"/>
</dbReference>
<accession>A0A239Q0R8</accession>
<organism evidence="3 4">
    <name type="scientific">Paracoccus seriniphilus</name>
    <dbReference type="NCBI Taxonomy" id="184748"/>
    <lineage>
        <taxon>Bacteria</taxon>
        <taxon>Pseudomonadati</taxon>
        <taxon>Pseudomonadota</taxon>
        <taxon>Alphaproteobacteria</taxon>
        <taxon>Rhodobacterales</taxon>
        <taxon>Paracoccaceae</taxon>
        <taxon>Paracoccus</taxon>
    </lineage>
</organism>
<dbReference type="PANTHER" id="PTHR22916">
    <property type="entry name" value="GLYCOSYLTRANSFERASE"/>
    <property type="match status" value="1"/>
</dbReference>
<keyword evidence="4" id="KW-1185">Reference proteome</keyword>
<dbReference type="Gene3D" id="3.40.50.300">
    <property type="entry name" value="P-loop containing nucleotide triphosphate hydrolases"/>
    <property type="match status" value="1"/>
</dbReference>
<dbReference type="GO" id="GO:0016758">
    <property type="term" value="F:hexosyltransferase activity"/>
    <property type="evidence" value="ECO:0007669"/>
    <property type="project" value="UniProtKB-ARBA"/>
</dbReference>
<dbReference type="InterPro" id="IPR029044">
    <property type="entry name" value="Nucleotide-diphossugar_trans"/>
</dbReference>
<dbReference type="PANTHER" id="PTHR22916:SF3">
    <property type="entry name" value="UDP-GLCNAC:BETAGAL BETA-1,3-N-ACETYLGLUCOSAMINYLTRANSFERASE-LIKE PROTEIN 1"/>
    <property type="match status" value="1"/>
</dbReference>
<dbReference type="Pfam" id="PF00535">
    <property type="entry name" value="Glycos_transf_2"/>
    <property type="match status" value="1"/>
</dbReference>